<dbReference type="InterPro" id="IPR025426">
    <property type="entry name" value="DUF4305"/>
</dbReference>
<dbReference type="Pfam" id="PF14146">
    <property type="entry name" value="DUF4305"/>
    <property type="match status" value="1"/>
</dbReference>
<dbReference type="Proteomes" id="UP000838308">
    <property type="component" value="Unassembled WGS sequence"/>
</dbReference>
<feature type="transmembrane region" description="Helical" evidence="1">
    <location>
        <begin position="7"/>
        <end position="24"/>
    </location>
</feature>
<evidence type="ECO:0000313" key="2">
    <source>
        <dbReference type="EMBL" id="CAH2715072.1"/>
    </source>
</evidence>
<protein>
    <recommendedName>
        <fullName evidence="4">DUF4305 domain-containing protein</fullName>
    </recommendedName>
</protein>
<keyword evidence="1" id="KW-0472">Membrane</keyword>
<evidence type="ECO:0000313" key="3">
    <source>
        <dbReference type="Proteomes" id="UP000838308"/>
    </source>
</evidence>
<evidence type="ECO:0000256" key="1">
    <source>
        <dbReference type="SAM" id="Phobius"/>
    </source>
</evidence>
<sequence length="66" mass="7739">MRRSPLFSGLIYFLLGGLFTYFAIDDVQKNGWGFFSYLLILLATFDFGSGLKMIAFHFRYKNQQKK</sequence>
<gene>
    <name evidence="2" type="ORF">BACCIP111895_02256</name>
</gene>
<dbReference type="EMBL" id="CALBWS010000013">
    <property type="protein sequence ID" value="CAH2715072.1"/>
    <property type="molecule type" value="Genomic_DNA"/>
</dbReference>
<reference evidence="2" key="1">
    <citation type="submission" date="2022-04" db="EMBL/GenBank/DDBJ databases">
        <authorList>
            <person name="Criscuolo A."/>
        </authorList>
    </citation>
    <scope>NUCLEOTIDE SEQUENCE</scope>
    <source>
        <strain evidence="2">CIP111895</strain>
    </source>
</reference>
<dbReference type="RefSeq" id="WP_248735376.1">
    <property type="nucleotide sequence ID" value="NZ_CALBWS010000013.1"/>
</dbReference>
<keyword evidence="1" id="KW-0812">Transmembrane</keyword>
<accession>A0ABN8KRA9</accession>
<proteinExistence type="predicted"/>
<evidence type="ECO:0008006" key="4">
    <source>
        <dbReference type="Google" id="ProtNLM"/>
    </source>
</evidence>
<name>A0ABN8KRA9_9BACI</name>
<keyword evidence="3" id="KW-1185">Reference proteome</keyword>
<comment type="caution">
    <text evidence="2">The sequence shown here is derived from an EMBL/GenBank/DDBJ whole genome shotgun (WGS) entry which is preliminary data.</text>
</comment>
<feature type="transmembrane region" description="Helical" evidence="1">
    <location>
        <begin position="36"/>
        <end position="58"/>
    </location>
</feature>
<keyword evidence="1" id="KW-1133">Transmembrane helix</keyword>
<organism evidence="2 3">
    <name type="scientific">Neobacillus rhizosphaerae</name>
    <dbReference type="NCBI Taxonomy" id="2880965"/>
    <lineage>
        <taxon>Bacteria</taxon>
        <taxon>Bacillati</taxon>
        <taxon>Bacillota</taxon>
        <taxon>Bacilli</taxon>
        <taxon>Bacillales</taxon>
        <taxon>Bacillaceae</taxon>
        <taxon>Neobacillus</taxon>
    </lineage>
</organism>